<evidence type="ECO:0000313" key="3">
    <source>
        <dbReference type="Proteomes" id="UP000186058"/>
    </source>
</evidence>
<name>A0ABX3EL13_9BACL</name>
<proteinExistence type="predicted"/>
<dbReference type="InterPro" id="IPR036291">
    <property type="entry name" value="NAD(P)-bd_dom_sf"/>
</dbReference>
<comment type="caution">
    <text evidence="2">The sequence shown here is derived from an EMBL/GenBank/DDBJ whole genome shotgun (WGS) entry which is preliminary data.</text>
</comment>
<dbReference type="InterPro" id="IPR001509">
    <property type="entry name" value="Epimerase_deHydtase"/>
</dbReference>
<protein>
    <recommendedName>
        <fullName evidence="1">NAD-dependent epimerase/dehydratase domain-containing protein</fullName>
    </recommendedName>
</protein>
<gene>
    <name evidence="2" type="ORF">A3844_24590</name>
</gene>
<dbReference type="SUPFAM" id="SSF51735">
    <property type="entry name" value="NAD(P)-binding Rossmann-fold domains"/>
    <property type="match status" value="1"/>
</dbReference>
<reference evidence="2 3" key="1">
    <citation type="submission" date="2016-03" db="EMBL/GenBank/DDBJ databases">
        <authorList>
            <person name="Sant'Anna F.H."/>
            <person name="Ambrosini A."/>
            <person name="Souza R."/>
            <person name="Bach E."/>
            <person name="Fernandes G."/>
            <person name="Balsanelli E."/>
            <person name="Baura V.A."/>
            <person name="Souza E.M."/>
            <person name="Passaglia L."/>
        </authorList>
    </citation>
    <scope>NUCLEOTIDE SEQUENCE [LARGE SCALE GENOMIC DNA]</scope>
    <source>
        <strain evidence="2 3">P26E</strain>
    </source>
</reference>
<evidence type="ECO:0000259" key="1">
    <source>
        <dbReference type="Pfam" id="PF01370"/>
    </source>
</evidence>
<dbReference type="Gene3D" id="3.40.50.720">
    <property type="entry name" value="NAD(P)-binding Rossmann-like Domain"/>
    <property type="match status" value="1"/>
</dbReference>
<dbReference type="EMBL" id="LVWI01000070">
    <property type="protein sequence ID" value="OKP82036.1"/>
    <property type="molecule type" value="Genomic_DNA"/>
</dbReference>
<organism evidence="2 3">
    <name type="scientific">Paenibacillus helianthi</name>
    <dbReference type="NCBI Taxonomy" id="1349432"/>
    <lineage>
        <taxon>Bacteria</taxon>
        <taxon>Bacillati</taxon>
        <taxon>Bacillota</taxon>
        <taxon>Bacilli</taxon>
        <taxon>Bacillales</taxon>
        <taxon>Paenibacillaceae</taxon>
        <taxon>Paenibacillus</taxon>
    </lineage>
</organism>
<accession>A0ABX3EL13</accession>
<dbReference type="Proteomes" id="UP000186058">
    <property type="component" value="Unassembled WGS sequence"/>
</dbReference>
<evidence type="ECO:0000313" key="2">
    <source>
        <dbReference type="EMBL" id="OKP82036.1"/>
    </source>
</evidence>
<feature type="domain" description="NAD-dependent epimerase/dehydratase" evidence="1">
    <location>
        <begin position="17"/>
        <end position="84"/>
    </location>
</feature>
<keyword evidence="3" id="KW-1185">Reference proteome</keyword>
<dbReference type="Pfam" id="PF01370">
    <property type="entry name" value="Epimerase"/>
    <property type="match status" value="1"/>
</dbReference>
<sequence>MHTTETNTESSGNRLKIALTGASGYIGHNLLEQLTLEYDVIALSRHGDQKEDKSHVEWRSCELFSISSAEKALQGVDYAIYLVHSMMPTAKLTQANFADMDAH</sequence>
<dbReference type="RefSeq" id="WP_074108797.1">
    <property type="nucleotide sequence ID" value="NZ_LVWI01000070.1"/>
</dbReference>